<dbReference type="GO" id="GO:0015990">
    <property type="term" value="P:electron transport coupled proton transport"/>
    <property type="evidence" value="ECO:0007669"/>
    <property type="project" value="TreeGrafter"/>
</dbReference>
<feature type="transmembrane region" description="Helical" evidence="5">
    <location>
        <begin position="209"/>
        <end position="234"/>
    </location>
</feature>
<evidence type="ECO:0000256" key="1">
    <source>
        <dbReference type="ARBA" id="ARBA00004141"/>
    </source>
</evidence>
<proteinExistence type="predicted"/>
<feature type="transmembrane region" description="Helical" evidence="5">
    <location>
        <begin position="266"/>
        <end position="284"/>
    </location>
</feature>
<dbReference type="GO" id="GO:0016020">
    <property type="term" value="C:membrane"/>
    <property type="evidence" value="ECO:0007669"/>
    <property type="project" value="UniProtKB-SubCell"/>
</dbReference>
<feature type="transmembrane region" description="Helical" evidence="5">
    <location>
        <begin position="360"/>
        <end position="379"/>
    </location>
</feature>
<dbReference type="EMBL" id="UINC01022913">
    <property type="protein sequence ID" value="SVA93518.1"/>
    <property type="molecule type" value="Genomic_DNA"/>
</dbReference>
<organism evidence="7">
    <name type="scientific">marine metagenome</name>
    <dbReference type="NCBI Taxonomy" id="408172"/>
    <lineage>
        <taxon>unclassified sequences</taxon>
        <taxon>metagenomes</taxon>
        <taxon>ecological metagenomes</taxon>
    </lineage>
</organism>
<evidence type="ECO:0000256" key="4">
    <source>
        <dbReference type="ARBA" id="ARBA00023136"/>
    </source>
</evidence>
<evidence type="ECO:0000256" key="5">
    <source>
        <dbReference type="SAM" id="Phobius"/>
    </source>
</evidence>
<feature type="transmembrane region" description="Helical" evidence="5">
    <location>
        <begin position="84"/>
        <end position="103"/>
    </location>
</feature>
<feature type="transmembrane region" description="Helical" evidence="5">
    <location>
        <begin position="479"/>
        <end position="502"/>
    </location>
</feature>
<feature type="transmembrane region" description="Helical" evidence="5">
    <location>
        <begin position="34"/>
        <end position="52"/>
    </location>
</feature>
<evidence type="ECO:0000313" key="7">
    <source>
        <dbReference type="EMBL" id="SVA93518.1"/>
    </source>
</evidence>
<dbReference type="SUPFAM" id="SSF81442">
    <property type="entry name" value="Cytochrome c oxidase subunit I-like"/>
    <property type="match status" value="1"/>
</dbReference>
<feature type="transmembrane region" description="Helical" evidence="5">
    <location>
        <begin position="399"/>
        <end position="419"/>
    </location>
</feature>
<dbReference type="GO" id="GO:0004129">
    <property type="term" value="F:cytochrome-c oxidase activity"/>
    <property type="evidence" value="ECO:0007669"/>
    <property type="project" value="InterPro"/>
</dbReference>
<feature type="transmembrane region" description="Helical" evidence="5">
    <location>
        <begin position="325"/>
        <end position="348"/>
    </location>
</feature>
<dbReference type="GO" id="GO:0022904">
    <property type="term" value="P:respiratory electron transport chain"/>
    <property type="evidence" value="ECO:0007669"/>
    <property type="project" value="TreeGrafter"/>
</dbReference>
<reference evidence="7" key="1">
    <citation type="submission" date="2018-05" db="EMBL/GenBank/DDBJ databases">
        <authorList>
            <person name="Lanie J.A."/>
            <person name="Ng W.-L."/>
            <person name="Kazmierczak K.M."/>
            <person name="Andrzejewski T.M."/>
            <person name="Davidsen T.M."/>
            <person name="Wayne K.J."/>
            <person name="Tettelin H."/>
            <person name="Glass J.I."/>
            <person name="Rusch D."/>
            <person name="Podicherti R."/>
            <person name="Tsui H.-C.T."/>
            <person name="Winkler M.E."/>
        </authorList>
    </citation>
    <scope>NUCLEOTIDE SEQUENCE</scope>
</reference>
<dbReference type="PANTHER" id="PTHR10422:SF18">
    <property type="entry name" value="CYTOCHROME C OXIDASE SUBUNIT 1"/>
    <property type="match status" value="1"/>
</dbReference>
<keyword evidence="2 5" id="KW-0812">Transmembrane</keyword>
<dbReference type="PROSITE" id="PS00077">
    <property type="entry name" value="COX1_CUB"/>
    <property type="match status" value="1"/>
</dbReference>
<dbReference type="PRINTS" id="PR01165">
    <property type="entry name" value="CYCOXIDASEI"/>
</dbReference>
<dbReference type="InterPro" id="IPR036927">
    <property type="entry name" value="Cyt_c_oxase-like_su1_sf"/>
</dbReference>
<evidence type="ECO:0000256" key="2">
    <source>
        <dbReference type="ARBA" id="ARBA00022692"/>
    </source>
</evidence>
<dbReference type="InterPro" id="IPR000883">
    <property type="entry name" value="Cyt_C_Oxase_1"/>
</dbReference>
<feature type="transmembrane region" description="Helical" evidence="5">
    <location>
        <begin position="440"/>
        <end position="459"/>
    </location>
</feature>
<keyword evidence="4 5" id="KW-0472">Membrane</keyword>
<accession>A0A381ZW51</accession>
<comment type="subcellular location">
    <subcellularLocation>
        <location evidence="1">Membrane</location>
        <topology evidence="1">Multi-pass membrane protein</topology>
    </subcellularLocation>
</comment>
<dbReference type="InterPro" id="IPR023615">
    <property type="entry name" value="Cyt_c_Oxase_su1_BS"/>
</dbReference>
<dbReference type="AlphaFoldDB" id="A0A381ZW51"/>
<feature type="transmembrane region" description="Helical" evidence="5">
    <location>
        <begin position="167"/>
        <end position="188"/>
    </location>
</feature>
<sequence>MQKSVETRDSFGHEPGFWSKYVFPTDHKMIGLQYLWTGLLMAVVGGFMSYVFRMQVTFPGDAVPGYGVVGAGEYNALVTNHGTIMIFWVAMPILIAAFGNILIPLMIGCDDMVFPRLNRLSYQIFFLSTVVLLAAFFVPGGAFGGAWTAYPPLSARAEYHLAPWGATFWLLAVALEFVAFLLGGINFITTTMNSRAPGMKWSDIPIVVWMIDIAVMIFMFSVGPLIAGAVMLLFDQVLGTSFYLPSGGGDPLLWQHLFWFFGHPEVYVILLPIMGVAAEILTVFSRKKLFGYKTIVYTTFITGILSMVVWAHHQFIAGIDPRMATVFSITTIMISIPIAVLFFAYIATLYGGSIELKTPMLWSIGMIAEFLLGGVTGIYLGSSAMDVYFHDTTFVVAHFHYTLFPIVFFGGFAGLYYWYPKMFGRMMSEKLGKLHFWGTTVFFNCTFLPLFVLGLGGQHRRIYDYRNFPELFGESMQDLRVFATVSSILLLIFQIPFVLNFLRSMKTGPDAGNNPWRANTLEWLA</sequence>
<feature type="non-terminal residue" evidence="7">
    <location>
        <position position="525"/>
    </location>
</feature>
<name>A0A381ZW51_9ZZZZ</name>
<dbReference type="GO" id="GO:0009060">
    <property type="term" value="P:aerobic respiration"/>
    <property type="evidence" value="ECO:0007669"/>
    <property type="project" value="InterPro"/>
</dbReference>
<protein>
    <recommendedName>
        <fullName evidence="6">Cytochrome oxidase subunit I profile domain-containing protein</fullName>
    </recommendedName>
</protein>
<dbReference type="PROSITE" id="PS50855">
    <property type="entry name" value="COX1"/>
    <property type="match status" value="1"/>
</dbReference>
<dbReference type="Pfam" id="PF00115">
    <property type="entry name" value="COX1"/>
    <property type="match status" value="1"/>
</dbReference>
<feature type="domain" description="Cytochrome oxidase subunit I profile" evidence="6">
    <location>
        <begin position="18"/>
        <end position="525"/>
    </location>
</feature>
<gene>
    <name evidence="7" type="ORF">METZ01_LOCUS146372</name>
</gene>
<dbReference type="PANTHER" id="PTHR10422">
    <property type="entry name" value="CYTOCHROME C OXIDASE SUBUNIT 1"/>
    <property type="match status" value="1"/>
</dbReference>
<feature type="transmembrane region" description="Helical" evidence="5">
    <location>
        <begin position="296"/>
        <end position="313"/>
    </location>
</feature>
<dbReference type="GO" id="GO:0020037">
    <property type="term" value="F:heme binding"/>
    <property type="evidence" value="ECO:0007669"/>
    <property type="project" value="InterPro"/>
</dbReference>
<evidence type="ECO:0000256" key="3">
    <source>
        <dbReference type="ARBA" id="ARBA00022989"/>
    </source>
</evidence>
<keyword evidence="3 5" id="KW-1133">Transmembrane helix</keyword>
<dbReference type="Gene3D" id="1.20.210.10">
    <property type="entry name" value="Cytochrome c oxidase-like, subunit I domain"/>
    <property type="match status" value="1"/>
</dbReference>
<evidence type="ECO:0000259" key="6">
    <source>
        <dbReference type="PROSITE" id="PS50855"/>
    </source>
</evidence>
<dbReference type="InterPro" id="IPR023616">
    <property type="entry name" value="Cyt_c_oxase-like_su1_dom"/>
</dbReference>
<feature type="transmembrane region" description="Helical" evidence="5">
    <location>
        <begin position="124"/>
        <end position="147"/>
    </location>
</feature>